<dbReference type="InterPro" id="IPR039258">
    <property type="entry name" value="ZNF511"/>
</dbReference>
<protein>
    <submittedName>
        <fullName evidence="3">Zinc finger protein</fullName>
    </submittedName>
</protein>
<feature type="compositionally biased region" description="Polar residues" evidence="1">
    <location>
        <begin position="45"/>
        <end position="59"/>
    </location>
</feature>
<dbReference type="PROSITE" id="PS00028">
    <property type="entry name" value="ZINC_FINGER_C2H2_1"/>
    <property type="match status" value="1"/>
</dbReference>
<evidence type="ECO:0000313" key="3">
    <source>
        <dbReference type="EMBL" id="TVY84901.1"/>
    </source>
</evidence>
<evidence type="ECO:0000259" key="2">
    <source>
        <dbReference type="PROSITE" id="PS00028"/>
    </source>
</evidence>
<feature type="region of interest" description="Disordered" evidence="1">
    <location>
        <begin position="29"/>
        <end position="60"/>
    </location>
</feature>
<organism evidence="3 4">
    <name type="scientific">Lachnellula suecica</name>
    <dbReference type="NCBI Taxonomy" id="602035"/>
    <lineage>
        <taxon>Eukaryota</taxon>
        <taxon>Fungi</taxon>
        <taxon>Dikarya</taxon>
        <taxon>Ascomycota</taxon>
        <taxon>Pezizomycotina</taxon>
        <taxon>Leotiomycetes</taxon>
        <taxon>Helotiales</taxon>
        <taxon>Lachnaceae</taxon>
        <taxon>Lachnellula</taxon>
    </lineage>
</organism>
<dbReference type="AlphaFoldDB" id="A0A8T9CHF5"/>
<evidence type="ECO:0000256" key="1">
    <source>
        <dbReference type="SAM" id="MobiDB-lite"/>
    </source>
</evidence>
<feature type="region of interest" description="Disordered" evidence="1">
    <location>
        <begin position="250"/>
        <end position="270"/>
    </location>
</feature>
<dbReference type="InterPro" id="IPR013087">
    <property type="entry name" value="Znf_C2H2_type"/>
</dbReference>
<proteinExistence type="predicted"/>
<feature type="compositionally biased region" description="Basic and acidic residues" evidence="1">
    <location>
        <begin position="209"/>
        <end position="223"/>
    </location>
</feature>
<dbReference type="PANTHER" id="PTHR21354">
    <property type="entry name" value="ZINC FINGER PROTEIN 511"/>
    <property type="match status" value="1"/>
</dbReference>
<dbReference type="OrthoDB" id="18440at2759"/>
<reference evidence="3 4" key="1">
    <citation type="submission" date="2018-05" db="EMBL/GenBank/DDBJ databases">
        <title>Genome sequencing and assembly of the regulated plant pathogen Lachnellula willkommii and related sister species for the development of diagnostic species identification markers.</title>
        <authorList>
            <person name="Giroux E."/>
            <person name="Bilodeau G."/>
        </authorList>
    </citation>
    <scope>NUCLEOTIDE SEQUENCE [LARGE SCALE GENOMIC DNA]</scope>
    <source>
        <strain evidence="3 4">CBS 268.59</strain>
    </source>
</reference>
<keyword evidence="4" id="KW-1185">Reference proteome</keyword>
<evidence type="ECO:0000313" key="4">
    <source>
        <dbReference type="Proteomes" id="UP000469558"/>
    </source>
</evidence>
<accession>A0A8T9CHF5</accession>
<comment type="caution">
    <text evidence="3">The sequence shown here is derived from an EMBL/GenBank/DDBJ whole genome shotgun (WGS) entry which is preliminary data.</text>
</comment>
<dbReference type="PANTHER" id="PTHR21354:SF0">
    <property type="entry name" value="ZINC FINGER PROTEIN 511"/>
    <property type="match status" value="1"/>
</dbReference>
<dbReference type="EMBL" id="QGMK01000046">
    <property type="protein sequence ID" value="TVY84901.1"/>
    <property type="molecule type" value="Genomic_DNA"/>
</dbReference>
<feature type="domain" description="C2H2-type" evidence="2">
    <location>
        <begin position="90"/>
        <end position="111"/>
    </location>
</feature>
<gene>
    <name evidence="3" type="primary">znf511</name>
    <name evidence="3" type="ORF">LSUE1_G000321</name>
</gene>
<dbReference type="Proteomes" id="UP000469558">
    <property type="component" value="Unassembled WGS sequence"/>
</dbReference>
<sequence>MSKRSYEDFEPVSESENLGETLALPVHHFSVSSPSPSPKIRQLDSDNASSGEASSQTEMKCSLPGHRETLSFPSIESYEVHYNKTHLNRCLECRKNFPTEHFLNLHIEENHDALVSVRKERGEKTYGCFVEDCDRKCSTPLKRRMHLIDKHMFPKEYDFYVVNDGIDHRSSMLRSGRHRRRSSAAQHMTEIEDRAKKRNSNLETIDGAHVGDESDHDEGEVTSKKITSPPSSDDADIEVLTGAMSSLKFVPPSVSFGRGRGRGRGGFSRN</sequence>
<name>A0A8T9CHF5_9HELO</name>
<feature type="region of interest" description="Disordered" evidence="1">
    <location>
        <begin position="195"/>
        <end position="236"/>
    </location>
</feature>
<dbReference type="SMART" id="SM00355">
    <property type="entry name" value="ZnF_C2H2"/>
    <property type="match status" value="2"/>
</dbReference>